<sequence>MFATDLDEQAVQAAREGLYPETIMADVSDDRLRRFFVKEHAGYRVRRELREMVLFAVHDVLRDSPFSRLDLVSCRNLLIYLTRDAQARIFEIAHFALLPHGKMFLGSSEAVDEGSPLFTLLDKNHGIYVQRPSRRSPLPLPAGAAIRRALDAQNAAMGGPVVTARAMDPAPGPAPVPFSALPVRTRDNARRGSWADLHLEVLENPAPPSVLVDREYDIVHLSPSAGRFLQLGGGEPSRNLLRALQPEVRIDLRAALYQAQEGHEVRLPPMPMPVPGAMVSAALRVRPVQDAEETLFPVIFEVQDGATETGEQRTARLESDPLARHLDAEIERLKMQLRETVEQYEASTEELKASNEELQAMNEELRAATEELETSREELQSINEELSTVNTELKSNVDQLSSANSDMHNLMDATSIATVFVDRSLRIMRYTPAAVGLFNLIPTDLGRPLTDPGSALDYPDPGSDAARVLERLAPVEREVGRPHGSWYRPA</sequence>
<evidence type="ECO:0000259" key="2">
    <source>
        <dbReference type="PROSITE" id="PS50123"/>
    </source>
</evidence>
<dbReference type="InterPro" id="IPR022642">
    <property type="entry name" value="CheR_C"/>
</dbReference>
<evidence type="ECO:0000313" key="4">
    <source>
        <dbReference type="Proteomes" id="UP000500826"/>
    </source>
</evidence>
<protein>
    <recommendedName>
        <fullName evidence="2">CheR-type methyltransferase domain-containing protein</fullName>
    </recommendedName>
</protein>
<organism evidence="3 4">
    <name type="scientific">Ramlibacter terrae</name>
    <dbReference type="NCBI Taxonomy" id="2732511"/>
    <lineage>
        <taxon>Bacteria</taxon>
        <taxon>Pseudomonadati</taxon>
        <taxon>Pseudomonadota</taxon>
        <taxon>Betaproteobacteria</taxon>
        <taxon>Burkholderiales</taxon>
        <taxon>Comamonadaceae</taxon>
        <taxon>Ramlibacter</taxon>
    </lineage>
</organism>
<dbReference type="InterPro" id="IPR050903">
    <property type="entry name" value="Bact_Chemotaxis_MeTrfase"/>
</dbReference>
<dbReference type="Proteomes" id="UP000500826">
    <property type="component" value="Chromosome"/>
</dbReference>
<reference evidence="3 4" key="1">
    <citation type="submission" date="2020-05" db="EMBL/GenBank/DDBJ databases">
        <title>Ramlibacter rhizophilus sp. nov., isolated from rhizosphere soil of national flower Mugunghwa from South Korea.</title>
        <authorList>
            <person name="Zheng-Fei Y."/>
            <person name="Huan T."/>
        </authorList>
    </citation>
    <scope>NUCLEOTIDE SEQUENCE [LARGE SCALE GENOMIC DNA]</scope>
    <source>
        <strain evidence="3 4">H242</strain>
    </source>
</reference>
<keyword evidence="4" id="KW-1185">Reference proteome</keyword>
<dbReference type="SMART" id="SM00138">
    <property type="entry name" value="MeTrc"/>
    <property type="match status" value="1"/>
</dbReference>
<dbReference type="SUPFAM" id="SSF53335">
    <property type="entry name" value="S-adenosyl-L-methionine-dependent methyltransferases"/>
    <property type="match status" value="1"/>
</dbReference>
<dbReference type="PANTHER" id="PTHR24422">
    <property type="entry name" value="CHEMOTAXIS PROTEIN METHYLTRANSFERASE"/>
    <property type="match status" value="1"/>
</dbReference>
<dbReference type="PANTHER" id="PTHR24422:SF27">
    <property type="entry name" value="PROTEIN-GLUTAMATE O-METHYLTRANSFERASE"/>
    <property type="match status" value="1"/>
</dbReference>
<dbReference type="Pfam" id="PF13596">
    <property type="entry name" value="PAS_10"/>
    <property type="match status" value="1"/>
</dbReference>
<evidence type="ECO:0000313" key="3">
    <source>
        <dbReference type="EMBL" id="QJW84219.1"/>
    </source>
</evidence>
<dbReference type="InterPro" id="IPR000780">
    <property type="entry name" value="CheR_MeTrfase"/>
</dbReference>
<dbReference type="EMBL" id="CP053418">
    <property type="protein sequence ID" value="QJW84219.1"/>
    <property type="molecule type" value="Genomic_DNA"/>
</dbReference>
<dbReference type="PROSITE" id="PS50123">
    <property type="entry name" value="CHER"/>
    <property type="match status" value="1"/>
</dbReference>
<dbReference type="Gene3D" id="6.10.250.370">
    <property type="match status" value="1"/>
</dbReference>
<proteinExistence type="predicted"/>
<gene>
    <name evidence="3" type="ORF">HK414_11360</name>
</gene>
<reference evidence="3 4" key="2">
    <citation type="submission" date="2020-05" db="EMBL/GenBank/DDBJ databases">
        <authorList>
            <person name="Khan S.A."/>
            <person name="Jeon C.O."/>
            <person name="Chun B.H."/>
        </authorList>
    </citation>
    <scope>NUCLEOTIDE SEQUENCE [LARGE SCALE GENOMIC DNA]</scope>
    <source>
        <strain evidence="3 4">H242</strain>
    </source>
</reference>
<evidence type="ECO:0000256" key="1">
    <source>
        <dbReference type="SAM" id="Coils"/>
    </source>
</evidence>
<name>A0ABX6P2D4_9BURK</name>
<dbReference type="InterPro" id="IPR029063">
    <property type="entry name" value="SAM-dependent_MTases_sf"/>
</dbReference>
<keyword evidence="1" id="KW-0175">Coiled coil</keyword>
<dbReference type="Gene3D" id="3.40.50.150">
    <property type="entry name" value="Vaccinia Virus protein VP39"/>
    <property type="match status" value="1"/>
</dbReference>
<dbReference type="Pfam" id="PF01739">
    <property type="entry name" value="CheR"/>
    <property type="match status" value="1"/>
</dbReference>
<dbReference type="PRINTS" id="PR00996">
    <property type="entry name" value="CHERMTFRASE"/>
</dbReference>
<feature type="domain" description="CheR-type methyltransferase" evidence="2">
    <location>
        <begin position="1"/>
        <end position="135"/>
    </location>
</feature>
<feature type="coiled-coil region" evidence="1">
    <location>
        <begin position="323"/>
        <end position="403"/>
    </location>
</feature>
<accession>A0ABX6P2D4</accession>